<dbReference type="GO" id="GO:0008270">
    <property type="term" value="F:zinc ion binding"/>
    <property type="evidence" value="ECO:0007669"/>
    <property type="project" value="InterPro"/>
</dbReference>
<sequence length="247" mass="26837">MAERLRGRAAVEQRERRLRQHPLCAHCAKVDKITVTAEIDHITPLAFGGTDTDDNVQGLCLPCHAAKTATEGANKQAAANHPDWIRPSAIPTTIVAGPPCSGKTTYVSKHSRPGDTVIDLDSIMMKLQPGYRHWSDGLHQSLLNSAIRARNAMLGNLCRETKGQAWFIVSAPSEAERRWWQTKLGGEVLLLHPGVDECKRRAAARGTPRAVAGVDAWEKSALAPWRPPASRAVRAAVGLDGWPVDAS</sequence>
<dbReference type="CDD" id="cd00085">
    <property type="entry name" value="HNHc"/>
    <property type="match status" value="1"/>
</dbReference>
<feature type="domain" description="HNH nuclease" evidence="1">
    <location>
        <begin position="12"/>
        <end position="65"/>
    </location>
</feature>
<dbReference type="SUPFAM" id="SSF52540">
    <property type="entry name" value="P-loop containing nucleoside triphosphate hydrolases"/>
    <property type="match status" value="1"/>
</dbReference>
<dbReference type="AlphaFoldDB" id="A0A975Q3Y0"/>
<dbReference type="InterPro" id="IPR027417">
    <property type="entry name" value="P-loop_NTPase"/>
</dbReference>
<keyword evidence="2" id="KW-0378">Hydrolase</keyword>
<dbReference type="Gene3D" id="1.10.30.50">
    <property type="match status" value="1"/>
</dbReference>
<dbReference type="InterPro" id="IPR002711">
    <property type="entry name" value="HNH"/>
</dbReference>
<dbReference type="GO" id="GO:0004519">
    <property type="term" value="F:endonuclease activity"/>
    <property type="evidence" value="ECO:0007669"/>
    <property type="project" value="UniProtKB-KW"/>
</dbReference>
<keyword evidence="2" id="KW-0540">Nuclease</keyword>
<dbReference type="InterPro" id="IPR003615">
    <property type="entry name" value="HNH_nuc"/>
</dbReference>
<gene>
    <name evidence="2" type="ORF">KFK14_11390</name>
</gene>
<dbReference type="Gene3D" id="3.40.50.300">
    <property type="entry name" value="P-loop containing nucleotide triphosphate hydrolases"/>
    <property type="match status" value="1"/>
</dbReference>
<accession>A0A975Q3Y0</accession>
<keyword evidence="2" id="KW-0255">Endonuclease</keyword>
<dbReference type="Pfam" id="PF13671">
    <property type="entry name" value="AAA_33"/>
    <property type="match status" value="1"/>
</dbReference>
<dbReference type="Proteomes" id="UP000681425">
    <property type="component" value="Chromosome"/>
</dbReference>
<evidence type="ECO:0000313" key="3">
    <source>
        <dbReference type="Proteomes" id="UP000681425"/>
    </source>
</evidence>
<name>A0A975Q3Y0_9SPHN</name>
<protein>
    <submittedName>
        <fullName evidence="2">HNH endonuclease</fullName>
    </submittedName>
</protein>
<reference evidence="2" key="1">
    <citation type="submission" date="2021-04" db="EMBL/GenBank/DDBJ databases">
        <title>Isolation of p-tert-butylphenol degrading bacteria Sphingobium phenoxybenzoativorans Tas13 from active sludge.</title>
        <authorList>
            <person name="Li Y."/>
        </authorList>
    </citation>
    <scope>NUCLEOTIDE SEQUENCE</scope>
    <source>
        <strain evidence="2">Tas13</strain>
    </source>
</reference>
<dbReference type="SMART" id="SM00507">
    <property type="entry name" value="HNHc"/>
    <property type="match status" value="1"/>
</dbReference>
<dbReference type="KEGG" id="spph:KFK14_11390"/>
<evidence type="ECO:0000259" key="1">
    <source>
        <dbReference type="SMART" id="SM00507"/>
    </source>
</evidence>
<keyword evidence="3" id="KW-1185">Reference proteome</keyword>
<evidence type="ECO:0000313" key="2">
    <source>
        <dbReference type="EMBL" id="QUT07933.1"/>
    </source>
</evidence>
<dbReference type="EMBL" id="CP073910">
    <property type="protein sequence ID" value="QUT07933.1"/>
    <property type="molecule type" value="Genomic_DNA"/>
</dbReference>
<organism evidence="2 3">
    <name type="scientific">Sphingobium phenoxybenzoativorans</name>
    <dbReference type="NCBI Taxonomy" id="1592790"/>
    <lineage>
        <taxon>Bacteria</taxon>
        <taxon>Pseudomonadati</taxon>
        <taxon>Pseudomonadota</taxon>
        <taxon>Alphaproteobacteria</taxon>
        <taxon>Sphingomonadales</taxon>
        <taxon>Sphingomonadaceae</taxon>
        <taxon>Sphingobium</taxon>
    </lineage>
</organism>
<dbReference type="Pfam" id="PF01844">
    <property type="entry name" value="HNH"/>
    <property type="match status" value="1"/>
</dbReference>
<dbReference type="RefSeq" id="WP_212610883.1">
    <property type="nucleotide sequence ID" value="NZ_CP073910.1"/>
</dbReference>
<proteinExistence type="predicted"/>
<dbReference type="GO" id="GO:0003676">
    <property type="term" value="F:nucleic acid binding"/>
    <property type="evidence" value="ECO:0007669"/>
    <property type="project" value="InterPro"/>
</dbReference>